<evidence type="ECO:0000259" key="8">
    <source>
        <dbReference type="Pfam" id="PF13359"/>
    </source>
</evidence>
<feature type="domain" description="DDE Tnp4" evidence="8">
    <location>
        <begin position="66"/>
        <end position="144"/>
    </location>
</feature>
<dbReference type="GO" id="GO:0046872">
    <property type="term" value="F:metal ion binding"/>
    <property type="evidence" value="ECO:0007669"/>
    <property type="project" value="UniProtKB-KW"/>
</dbReference>
<dbReference type="InterPro" id="IPR045249">
    <property type="entry name" value="HARBI1-like"/>
</dbReference>
<dbReference type="OrthoDB" id="683945at2759"/>
<keyword evidence="4" id="KW-0540">Nuclease</keyword>
<comment type="caution">
    <text evidence="10">The sequence shown here is derived from an EMBL/GenBank/DDBJ whole genome shotgun (WGS) entry which is preliminary data.</text>
</comment>
<evidence type="ECO:0000256" key="2">
    <source>
        <dbReference type="ARBA" id="ARBA00004123"/>
    </source>
</evidence>
<evidence type="ECO:0000256" key="5">
    <source>
        <dbReference type="ARBA" id="ARBA00022723"/>
    </source>
</evidence>
<protein>
    <submittedName>
        <fullName evidence="10">Nuclease HARBI1</fullName>
    </submittedName>
</protein>
<dbReference type="GO" id="GO:0005634">
    <property type="term" value="C:nucleus"/>
    <property type="evidence" value="ECO:0007669"/>
    <property type="project" value="UniProtKB-SubCell"/>
</dbReference>
<evidence type="ECO:0000256" key="4">
    <source>
        <dbReference type="ARBA" id="ARBA00022722"/>
    </source>
</evidence>
<evidence type="ECO:0000256" key="1">
    <source>
        <dbReference type="ARBA" id="ARBA00001968"/>
    </source>
</evidence>
<dbReference type="GO" id="GO:0004518">
    <property type="term" value="F:nuclease activity"/>
    <property type="evidence" value="ECO:0007669"/>
    <property type="project" value="UniProtKB-KW"/>
</dbReference>
<sequence length="145" mass="16414">MDRRCFTIMCHLLRTITGLTSTEVIDVEEMVAMFLHILAHDVLLVIISYVELPRCIRWNVHNVPVSDQARYRTCKVEIAINVLSVCDTKGGFVYILVGWEGSAVDSRILCDAISRPNGLKVAKGYYYLVDVEYPNVEGFLAPYRG</sequence>
<comment type="subcellular location">
    <subcellularLocation>
        <location evidence="2">Nucleus</location>
    </subcellularLocation>
</comment>
<evidence type="ECO:0000256" key="3">
    <source>
        <dbReference type="ARBA" id="ARBA00006958"/>
    </source>
</evidence>
<reference evidence="10 11" key="1">
    <citation type="submission" date="2019-08" db="EMBL/GenBank/DDBJ databases">
        <title>Draft genome sequences of two oriental melons (Cucumis melo L. var makuwa).</title>
        <authorList>
            <person name="Kwon S.-Y."/>
        </authorList>
    </citation>
    <scope>NUCLEOTIDE SEQUENCE [LARGE SCALE GENOMIC DNA]</scope>
    <source>
        <strain evidence="11">cv. SW 3</strain>
        <tissue evidence="10">Leaf</tissue>
    </source>
</reference>
<gene>
    <name evidence="10" type="ORF">E6C27_scaffold89G005260</name>
</gene>
<dbReference type="InterPro" id="IPR058353">
    <property type="entry name" value="DUF8040"/>
</dbReference>
<proteinExistence type="inferred from homology"/>
<keyword evidence="6" id="KW-0378">Hydrolase</keyword>
<organism evidence="10 11">
    <name type="scientific">Cucumis melo var. makuwa</name>
    <name type="common">Oriental melon</name>
    <dbReference type="NCBI Taxonomy" id="1194695"/>
    <lineage>
        <taxon>Eukaryota</taxon>
        <taxon>Viridiplantae</taxon>
        <taxon>Streptophyta</taxon>
        <taxon>Embryophyta</taxon>
        <taxon>Tracheophyta</taxon>
        <taxon>Spermatophyta</taxon>
        <taxon>Magnoliopsida</taxon>
        <taxon>eudicotyledons</taxon>
        <taxon>Gunneridae</taxon>
        <taxon>Pentapetalae</taxon>
        <taxon>rosids</taxon>
        <taxon>fabids</taxon>
        <taxon>Cucurbitales</taxon>
        <taxon>Cucurbitaceae</taxon>
        <taxon>Benincaseae</taxon>
        <taxon>Cucumis</taxon>
    </lineage>
</organism>
<keyword evidence="7" id="KW-0539">Nucleus</keyword>
<dbReference type="PANTHER" id="PTHR22930">
    <property type="match status" value="1"/>
</dbReference>
<evidence type="ECO:0000313" key="10">
    <source>
        <dbReference type="EMBL" id="KAA0062155.1"/>
    </source>
</evidence>
<evidence type="ECO:0000256" key="6">
    <source>
        <dbReference type="ARBA" id="ARBA00022801"/>
    </source>
</evidence>
<dbReference type="AlphaFoldDB" id="A0A5A7V8C0"/>
<comment type="similarity">
    <text evidence="3">Belongs to the HARBI1 family.</text>
</comment>
<dbReference type="STRING" id="1194695.A0A5A7V8C0"/>
<dbReference type="PANTHER" id="PTHR22930:SF281">
    <property type="entry name" value="NUCLEASE"/>
    <property type="match status" value="1"/>
</dbReference>
<keyword evidence="5" id="KW-0479">Metal-binding</keyword>
<evidence type="ECO:0000256" key="7">
    <source>
        <dbReference type="ARBA" id="ARBA00023242"/>
    </source>
</evidence>
<dbReference type="Proteomes" id="UP000321393">
    <property type="component" value="Unassembled WGS sequence"/>
</dbReference>
<accession>A0A5A7V8C0</accession>
<feature type="domain" description="DUF8040" evidence="9">
    <location>
        <begin position="1"/>
        <end position="42"/>
    </location>
</feature>
<dbReference type="Pfam" id="PF26138">
    <property type="entry name" value="DUF8040"/>
    <property type="match status" value="1"/>
</dbReference>
<evidence type="ECO:0000259" key="9">
    <source>
        <dbReference type="Pfam" id="PF26138"/>
    </source>
</evidence>
<dbReference type="GO" id="GO:0016787">
    <property type="term" value="F:hydrolase activity"/>
    <property type="evidence" value="ECO:0007669"/>
    <property type="project" value="UniProtKB-KW"/>
</dbReference>
<evidence type="ECO:0000313" key="11">
    <source>
        <dbReference type="Proteomes" id="UP000321393"/>
    </source>
</evidence>
<dbReference type="Pfam" id="PF13359">
    <property type="entry name" value="DDE_Tnp_4"/>
    <property type="match status" value="1"/>
</dbReference>
<name>A0A5A7V8C0_CUCMM</name>
<comment type="cofactor">
    <cofactor evidence="1">
        <name>a divalent metal cation</name>
        <dbReference type="ChEBI" id="CHEBI:60240"/>
    </cofactor>
</comment>
<dbReference type="EMBL" id="SSTE01004728">
    <property type="protein sequence ID" value="KAA0062155.1"/>
    <property type="molecule type" value="Genomic_DNA"/>
</dbReference>
<dbReference type="InterPro" id="IPR027806">
    <property type="entry name" value="HARBI1_dom"/>
</dbReference>